<dbReference type="Gene3D" id="1.10.10.10">
    <property type="entry name" value="Winged helix-like DNA-binding domain superfamily/Winged helix DNA-binding domain"/>
    <property type="match status" value="1"/>
</dbReference>
<reference evidence="3" key="2">
    <citation type="journal article" date="2021" name="PeerJ">
        <title>Extensive microbial diversity within the chicken gut microbiome revealed by metagenomics and culture.</title>
        <authorList>
            <person name="Gilroy R."/>
            <person name="Ravi A."/>
            <person name="Getino M."/>
            <person name="Pursley I."/>
            <person name="Horton D.L."/>
            <person name="Alikhan N.F."/>
            <person name="Baker D."/>
            <person name="Gharbi K."/>
            <person name="Hall N."/>
            <person name="Watson M."/>
            <person name="Adriaenssens E.M."/>
            <person name="Foster-Nyarko E."/>
            <person name="Jarju S."/>
            <person name="Secka A."/>
            <person name="Antonio M."/>
            <person name="Oren A."/>
            <person name="Chaudhuri R.R."/>
            <person name="La Ragione R."/>
            <person name="Hildebrand F."/>
            <person name="Pallen M.J."/>
        </authorList>
    </citation>
    <scope>NUCLEOTIDE SEQUENCE</scope>
    <source>
        <strain evidence="3">ChiBcec6-7307</strain>
    </source>
</reference>
<dbReference type="SUPFAM" id="SSF50249">
    <property type="entry name" value="Nucleic acid-binding proteins"/>
    <property type="match status" value="1"/>
</dbReference>
<dbReference type="InterPro" id="IPR048587">
    <property type="entry name" value="CvfB_S1_3rd"/>
</dbReference>
<evidence type="ECO:0000256" key="1">
    <source>
        <dbReference type="PIRNR" id="PIRNR012524"/>
    </source>
</evidence>
<protein>
    <submittedName>
        <fullName evidence="3">RNA-binding protein</fullName>
    </submittedName>
</protein>
<comment type="caution">
    <text evidence="3">The sequence shown here is derived from an EMBL/GenBank/DDBJ whole genome shotgun (WGS) entry which is preliminary data.</text>
</comment>
<reference evidence="3" key="1">
    <citation type="submission" date="2020-10" db="EMBL/GenBank/DDBJ databases">
        <authorList>
            <person name="Gilroy R."/>
        </authorList>
    </citation>
    <scope>NUCLEOTIDE SEQUENCE</scope>
    <source>
        <strain evidence="3">ChiBcec6-7307</strain>
    </source>
</reference>
<dbReference type="SMART" id="SM00316">
    <property type="entry name" value="S1"/>
    <property type="match status" value="2"/>
</dbReference>
<gene>
    <name evidence="3" type="ORF">IAC80_01960</name>
</gene>
<dbReference type="PANTHER" id="PTHR37296:SF1">
    <property type="entry name" value="CONSERVED VIRULENCE FACTOR B"/>
    <property type="match status" value="1"/>
</dbReference>
<dbReference type="Pfam" id="PF21543">
    <property type="entry name" value="CvfB_2nd"/>
    <property type="match status" value="1"/>
</dbReference>
<name>A0A9D1NYW8_9FIRM</name>
<feature type="domain" description="S1 motif" evidence="2">
    <location>
        <begin position="145"/>
        <end position="206"/>
    </location>
</feature>
<dbReference type="InterPro" id="IPR003029">
    <property type="entry name" value="S1_domain"/>
</dbReference>
<dbReference type="InterPro" id="IPR036388">
    <property type="entry name" value="WH-like_DNA-bd_sf"/>
</dbReference>
<dbReference type="Pfam" id="PF17783">
    <property type="entry name" value="WHD_CvfB"/>
    <property type="match status" value="1"/>
</dbReference>
<dbReference type="Pfam" id="PF13509">
    <property type="entry name" value="S1_2"/>
    <property type="match status" value="2"/>
</dbReference>
<dbReference type="EMBL" id="DVOS01000022">
    <property type="protein sequence ID" value="HIV22684.1"/>
    <property type="molecule type" value="Genomic_DNA"/>
</dbReference>
<dbReference type="InterPro" id="IPR014464">
    <property type="entry name" value="CvfB_fam"/>
</dbReference>
<dbReference type="GO" id="GO:0003676">
    <property type="term" value="F:nucleic acid binding"/>
    <property type="evidence" value="ECO:0007669"/>
    <property type="project" value="InterPro"/>
</dbReference>
<proteinExistence type="inferred from homology"/>
<accession>A0A9D1NYW8</accession>
<dbReference type="Proteomes" id="UP000886889">
    <property type="component" value="Unassembled WGS sequence"/>
</dbReference>
<dbReference type="Gene3D" id="2.40.50.140">
    <property type="entry name" value="Nucleic acid-binding proteins"/>
    <property type="match status" value="2"/>
</dbReference>
<organism evidence="3 4">
    <name type="scientific">Candidatus Merdiplasma excrementigallinarum</name>
    <dbReference type="NCBI Taxonomy" id="2840864"/>
    <lineage>
        <taxon>Bacteria</taxon>
        <taxon>Bacillati</taxon>
        <taxon>Bacillota</taxon>
        <taxon>Clostridia</taxon>
        <taxon>Lachnospirales</taxon>
        <taxon>Lachnospiraceae</taxon>
        <taxon>Lachnospiraceae incertae sedis</taxon>
        <taxon>Candidatus Merdiplasma</taxon>
    </lineage>
</organism>
<dbReference type="PIRSF" id="PIRSF012524">
    <property type="entry name" value="YitL_S1"/>
    <property type="match status" value="1"/>
</dbReference>
<dbReference type="InterPro" id="IPR012340">
    <property type="entry name" value="NA-bd_OB-fold"/>
</dbReference>
<dbReference type="InterPro" id="IPR039566">
    <property type="entry name" value="CvfB_S1_st"/>
</dbReference>
<dbReference type="PROSITE" id="PS50126">
    <property type="entry name" value="S1"/>
    <property type="match status" value="1"/>
</dbReference>
<sequence length="280" mass="31851">MLRLGEKQRLKIVKKVSFGVYLAEEEGQEKVLLPMKETPEGCELGDELEVFLYKDSRDRLIATTREPALTLGQIGLLRVKETGKIGAFLDWGLDKDLLLPFRQQTRRVRQGEECLAALYIDKSSRLCATMNVYPYLKTNSPYRIGDTVTGRVYETSENFGVFVAVDDMYSALIPKREAAGSFEIGEILKARVTDVKEDGKLDLSVREKAYIQMEEDARLVLQVIDEFAGVLPFGDKVSPEIIKREFGLSKNAFKRAVGRLLKQGKIELKDDRIYRKKTEE</sequence>
<dbReference type="PANTHER" id="PTHR37296">
    <property type="entry name" value="CONSERVED VIRULENCE FACTOR B"/>
    <property type="match status" value="1"/>
</dbReference>
<dbReference type="AlphaFoldDB" id="A0A9D1NYW8"/>
<dbReference type="InterPro" id="IPR040764">
    <property type="entry name" value="CvfB_WH"/>
</dbReference>
<evidence type="ECO:0000259" key="2">
    <source>
        <dbReference type="PROSITE" id="PS50126"/>
    </source>
</evidence>
<evidence type="ECO:0000313" key="3">
    <source>
        <dbReference type="EMBL" id="HIV22684.1"/>
    </source>
</evidence>
<evidence type="ECO:0000313" key="4">
    <source>
        <dbReference type="Proteomes" id="UP000886889"/>
    </source>
</evidence>
<comment type="similarity">
    <text evidence="1">Belongs to the CvfB family.</text>
</comment>